<dbReference type="PANTHER" id="PTHR35967">
    <property type="entry name" value="UPF0450 PROTEIN C17ORF58"/>
    <property type="match status" value="1"/>
</dbReference>
<organism evidence="1 2">
    <name type="scientific">Leptobrachium leishanense</name>
    <name type="common">Leishan spiny toad</name>
    <dbReference type="NCBI Taxonomy" id="445787"/>
    <lineage>
        <taxon>Eukaryota</taxon>
        <taxon>Metazoa</taxon>
        <taxon>Chordata</taxon>
        <taxon>Craniata</taxon>
        <taxon>Vertebrata</taxon>
        <taxon>Euteleostomi</taxon>
        <taxon>Amphibia</taxon>
        <taxon>Batrachia</taxon>
        <taxon>Anura</taxon>
        <taxon>Pelobatoidea</taxon>
        <taxon>Megophryidae</taxon>
        <taxon>Leptobrachium</taxon>
    </lineage>
</organism>
<dbReference type="Gene3D" id="2.40.50.120">
    <property type="match status" value="1"/>
</dbReference>
<evidence type="ECO:0000313" key="1">
    <source>
        <dbReference type="Ensembl" id="ENSLLEP00000047859.1"/>
    </source>
</evidence>
<proteinExistence type="predicted"/>
<keyword evidence="2" id="KW-1185">Reference proteome</keyword>
<evidence type="ECO:0008006" key="3">
    <source>
        <dbReference type="Google" id="ProtNLM"/>
    </source>
</evidence>
<dbReference type="OrthoDB" id="9388635at2759"/>
<evidence type="ECO:0000313" key="2">
    <source>
        <dbReference type="Proteomes" id="UP000694569"/>
    </source>
</evidence>
<accession>A0A8C5R5K9</accession>
<dbReference type="SUPFAM" id="SSF50242">
    <property type="entry name" value="TIMP-like"/>
    <property type="match status" value="1"/>
</dbReference>
<dbReference type="GeneTree" id="ENSGT00390000002361"/>
<reference evidence="1" key="2">
    <citation type="submission" date="2025-09" db="UniProtKB">
        <authorList>
            <consortium name="Ensembl"/>
        </authorList>
    </citation>
    <scope>IDENTIFICATION</scope>
</reference>
<dbReference type="PANTHER" id="PTHR35967:SF1">
    <property type="entry name" value="UPF0450 PROTEIN C17ORF58"/>
    <property type="match status" value="1"/>
</dbReference>
<dbReference type="Ensembl" id="ENSLLET00000049737.1">
    <property type="protein sequence ID" value="ENSLLEP00000047859.1"/>
    <property type="gene ID" value="ENSLLEG00000030218.1"/>
</dbReference>
<dbReference type="InterPro" id="IPR008993">
    <property type="entry name" value="TIMP-like_OB-fold"/>
</dbReference>
<sequence>MNRLYITPDGFFFRVKVLAVDPLRCRKPCLDFKLGSRYIVMGQIYHKRMELPSSIQEMVSGRLRPGDGLVRSSSYVRRFNRKKERKVLAIAHNKCK</sequence>
<name>A0A8C5R5K9_9ANUR</name>
<dbReference type="Proteomes" id="UP000694569">
    <property type="component" value="Unplaced"/>
</dbReference>
<protein>
    <recommendedName>
        <fullName evidence="3">CQ058 protein</fullName>
    </recommendedName>
</protein>
<reference evidence="1" key="1">
    <citation type="submission" date="2025-08" db="UniProtKB">
        <authorList>
            <consortium name="Ensembl"/>
        </authorList>
    </citation>
    <scope>IDENTIFICATION</scope>
</reference>
<dbReference type="AlphaFoldDB" id="A0A8C5R5K9"/>